<dbReference type="AlphaFoldDB" id="A0A179BVF5"/>
<evidence type="ECO:0000313" key="4">
    <source>
        <dbReference type="EMBL" id="OAP95355.1"/>
    </source>
</evidence>
<dbReference type="PANTHER" id="PTHR37550:SF1">
    <property type="entry name" value="SSL1300 PROTEIN"/>
    <property type="match status" value="1"/>
</dbReference>
<dbReference type="PANTHER" id="PTHR37550">
    <property type="entry name" value="ANTITOXIN VAPB1"/>
    <property type="match status" value="1"/>
</dbReference>
<dbReference type="SUPFAM" id="SSF89447">
    <property type="entry name" value="AbrB/MazE/MraZ-like"/>
    <property type="match status" value="1"/>
</dbReference>
<comment type="caution">
    <text evidence="4">The sequence shown here is derived from an EMBL/GenBank/DDBJ whole genome shotgun (WGS) entry which is preliminary data.</text>
</comment>
<dbReference type="InterPro" id="IPR051734">
    <property type="entry name" value="VapB_TA_antitoxins"/>
</dbReference>
<keyword evidence="2" id="KW-0238">DNA-binding</keyword>
<name>A0A179BVF5_RHILE</name>
<dbReference type="PROSITE" id="PS51740">
    <property type="entry name" value="SPOVT_ABRB"/>
    <property type="match status" value="1"/>
</dbReference>
<feature type="domain" description="SpoVT-AbrB" evidence="3">
    <location>
        <begin position="15"/>
        <end position="55"/>
    </location>
</feature>
<dbReference type="SMART" id="SM00966">
    <property type="entry name" value="SpoVT_AbrB"/>
    <property type="match status" value="1"/>
</dbReference>
<dbReference type="EMBL" id="LWBS01000109">
    <property type="protein sequence ID" value="OAP95355.1"/>
    <property type="molecule type" value="Genomic_DNA"/>
</dbReference>
<reference evidence="4" key="1">
    <citation type="submission" date="2016-04" db="EMBL/GenBank/DDBJ databases">
        <title>Fast-growing isolate from the root nodules of Vavilovia formosa.</title>
        <authorList>
            <person name="Kimeklis A."/>
            <person name="Safronova V."/>
            <person name="Belimov A."/>
            <person name="Andronov E."/>
        </authorList>
    </citation>
    <scope>NUCLEOTIDE SEQUENCE [LARGE SCALE GENOMIC DNA]</scope>
    <source>
        <strain evidence="4">Vaf-46</strain>
    </source>
</reference>
<dbReference type="InterPro" id="IPR037914">
    <property type="entry name" value="SpoVT-AbrB_sf"/>
</dbReference>
<dbReference type="InterPro" id="IPR007159">
    <property type="entry name" value="SpoVT-AbrB_dom"/>
</dbReference>
<organism evidence="4">
    <name type="scientific">Rhizobium leguminosarum</name>
    <dbReference type="NCBI Taxonomy" id="384"/>
    <lineage>
        <taxon>Bacteria</taxon>
        <taxon>Pseudomonadati</taxon>
        <taxon>Pseudomonadota</taxon>
        <taxon>Alphaproteobacteria</taxon>
        <taxon>Hyphomicrobiales</taxon>
        <taxon>Rhizobiaceae</taxon>
        <taxon>Rhizobium/Agrobacterium group</taxon>
        <taxon>Rhizobium</taxon>
    </lineage>
</organism>
<dbReference type="Gene3D" id="2.10.260.10">
    <property type="match status" value="1"/>
</dbReference>
<dbReference type="Pfam" id="PF04014">
    <property type="entry name" value="MazE_antitoxin"/>
    <property type="match status" value="1"/>
</dbReference>
<protein>
    <submittedName>
        <fullName evidence="4">AbrB family transcriptional regulator</fullName>
    </submittedName>
</protein>
<evidence type="ECO:0000259" key="3">
    <source>
        <dbReference type="PROSITE" id="PS51740"/>
    </source>
</evidence>
<sequence>MAYSRHQEPIPPREAKLFRNNKSQAVRIPADFELPGDRVMIHRDGDRLIIEPVHRKNLLEVLAGLEPLGPDDQFPEVDDTLLPVKEIDL</sequence>
<evidence type="ECO:0000256" key="2">
    <source>
        <dbReference type="PROSITE-ProRule" id="PRU01076"/>
    </source>
</evidence>
<evidence type="ECO:0000256" key="1">
    <source>
        <dbReference type="ARBA" id="ARBA00007924"/>
    </source>
</evidence>
<proteinExistence type="inferred from homology"/>
<dbReference type="GO" id="GO:0003677">
    <property type="term" value="F:DNA binding"/>
    <property type="evidence" value="ECO:0007669"/>
    <property type="project" value="UniProtKB-UniRule"/>
</dbReference>
<gene>
    <name evidence="4" type="ORF">A4U53_00505</name>
</gene>
<accession>A0A179BVF5</accession>
<comment type="similarity">
    <text evidence="1">Belongs to the VapB family.</text>
</comment>